<organism evidence="2 3">
    <name type="scientific">Cirrhinus mrigala</name>
    <name type="common">Mrigala</name>
    <dbReference type="NCBI Taxonomy" id="683832"/>
    <lineage>
        <taxon>Eukaryota</taxon>
        <taxon>Metazoa</taxon>
        <taxon>Chordata</taxon>
        <taxon>Craniata</taxon>
        <taxon>Vertebrata</taxon>
        <taxon>Euteleostomi</taxon>
        <taxon>Actinopterygii</taxon>
        <taxon>Neopterygii</taxon>
        <taxon>Teleostei</taxon>
        <taxon>Ostariophysi</taxon>
        <taxon>Cypriniformes</taxon>
        <taxon>Cyprinidae</taxon>
        <taxon>Labeoninae</taxon>
        <taxon>Labeonini</taxon>
        <taxon>Cirrhinus</taxon>
    </lineage>
</organism>
<accession>A0ABD0QEE1</accession>
<reference evidence="2 3" key="1">
    <citation type="submission" date="2024-05" db="EMBL/GenBank/DDBJ databases">
        <title>Genome sequencing and assembly of Indian major carp, Cirrhinus mrigala (Hamilton, 1822).</title>
        <authorList>
            <person name="Mohindra V."/>
            <person name="Chowdhury L.M."/>
            <person name="Lal K."/>
            <person name="Jena J.K."/>
        </authorList>
    </citation>
    <scope>NUCLEOTIDE SEQUENCE [LARGE SCALE GENOMIC DNA]</scope>
    <source>
        <strain evidence="2">CM1030</strain>
        <tissue evidence="2">Blood</tissue>
    </source>
</reference>
<proteinExistence type="predicted"/>
<name>A0ABD0QEE1_CIRMR</name>
<gene>
    <name evidence="2" type="ORF">M9458_019953</name>
</gene>
<evidence type="ECO:0000313" key="2">
    <source>
        <dbReference type="EMBL" id="KAL0184257.1"/>
    </source>
</evidence>
<dbReference type="Proteomes" id="UP001529510">
    <property type="component" value="Unassembled WGS sequence"/>
</dbReference>
<feature type="non-terminal residue" evidence="2">
    <location>
        <position position="135"/>
    </location>
</feature>
<evidence type="ECO:0000256" key="1">
    <source>
        <dbReference type="SAM" id="MobiDB-lite"/>
    </source>
</evidence>
<keyword evidence="3" id="KW-1185">Reference proteome</keyword>
<feature type="compositionally biased region" description="Polar residues" evidence="1">
    <location>
        <begin position="14"/>
        <end position="45"/>
    </location>
</feature>
<feature type="region of interest" description="Disordered" evidence="1">
    <location>
        <begin position="1"/>
        <end position="52"/>
    </location>
</feature>
<feature type="non-terminal residue" evidence="2">
    <location>
        <position position="1"/>
    </location>
</feature>
<dbReference type="EMBL" id="JAMKFB020000009">
    <property type="protein sequence ID" value="KAL0184257.1"/>
    <property type="molecule type" value="Genomic_DNA"/>
</dbReference>
<feature type="compositionally biased region" description="Basic and acidic residues" evidence="1">
    <location>
        <begin position="1"/>
        <end position="10"/>
    </location>
</feature>
<feature type="region of interest" description="Disordered" evidence="1">
    <location>
        <begin position="115"/>
        <end position="135"/>
    </location>
</feature>
<evidence type="ECO:0008006" key="4">
    <source>
        <dbReference type="Google" id="ProtNLM"/>
    </source>
</evidence>
<evidence type="ECO:0000313" key="3">
    <source>
        <dbReference type="Proteomes" id="UP001529510"/>
    </source>
</evidence>
<comment type="caution">
    <text evidence="2">The sequence shown here is derived from an EMBL/GenBank/DDBJ whole genome shotgun (WGS) entry which is preliminary data.</text>
</comment>
<sequence>ILTLEKREPKVVTPPNQAQGNVSSSQTHPEPQTPAPTQVSPQPVQGNPKEKVPVSFVPLSRIQTVPVTMPSSVSSYNELQPEYAPYRRSTFVTTEPLRSTPSTPSHMRRYDSHSLLSENSIASSRYDLTDNVPYP</sequence>
<protein>
    <recommendedName>
        <fullName evidence="4">Tight junction protein ZO-1</fullName>
    </recommendedName>
</protein>
<dbReference type="AlphaFoldDB" id="A0ABD0QEE1"/>